<keyword evidence="4" id="KW-1185">Reference proteome</keyword>
<feature type="region of interest" description="Disordered" evidence="1">
    <location>
        <begin position="1"/>
        <end position="22"/>
    </location>
</feature>
<evidence type="ECO:0000313" key="3">
    <source>
        <dbReference type="EMBL" id="CAJ0603640.1"/>
    </source>
</evidence>
<dbReference type="AlphaFoldDB" id="A0AA36H3X5"/>
<dbReference type="Proteomes" id="UP001176961">
    <property type="component" value="Unassembled WGS sequence"/>
</dbReference>
<comment type="caution">
    <text evidence="3">The sequence shown here is derived from an EMBL/GenBank/DDBJ whole genome shotgun (WGS) entry which is preliminary data.</text>
</comment>
<feature type="compositionally biased region" description="Basic and acidic residues" evidence="1">
    <location>
        <begin position="1"/>
        <end position="15"/>
    </location>
</feature>
<keyword evidence="2" id="KW-0812">Transmembrane</keyword>
<organism evidence="3 4">
    <name type="scientific">Cylicocyclus nassatus</name>
    <name type="common">Nematode worm</name>
    <dbReference type="NCBI Taxonomy" id="53992"/>
    <lineage>
        <taxon>Eukaryota</taxon>
        <taxon>Metazoa</taxon>
        <taxon>Ecdysozoa</taxon>
        <taxon>Nematoda</taxon>
        <taxon>Chromadorea</taxon>
        <taxon>Rhabditida</taxon>
        <taxon>Rhabditina</taxon>
        <taxon>Rhabditomorpha</taxon>
        <taxon>Strongyloidea</taxon>
        <taxon>Strongylidae</taxon>
        <taxon>Cylicocyclus</taxon>
    </lineage>
</organism>
<gene>
    <name evidence="3" type="ORF">CYNAS_LOCUS15623</name>
</gene>
<protein>
    <submittedName>
        <fullName evidence="3">Uncharacterized protein</fullName>
    </submittedName>
</protein>
<reference evidence="3" key="1">
    <citation type="submission" date="2023-07" db="EMBL/GenBank/DDBJ databases">
        <authorList>
            <consortium name="CYATHOMIX"/>
        </authorList>
    </citation>
    <scope>NUCLEOTIDE SEQUENCE</scope>
    <source>
        <strain evidence="3">N/A</strain>
    </source>
</reference>
<evidence type="ECO:0000313" key="4">
    <source>
        <dbReference type="Proteomes" id="UP001176961"/>
    </source>
</evidence>
<keyword evidence="2" id="KW-1133">Transmembrane helix</keyword>
<dbReference type="EMBL" id="CATQJL010000305">
    <property type="protein sequence ID" value="CAJ0603640.1"/>
    <property type="molecule type" value="Genomic_DNA"/>
</dbReference>
<keyword evidence="2" id="KW-0472">Membrane</keyword>
<proteinExistence type="predicted"/>
<evidence type="ECO:0000256" key="1">
    <source>
        <dbReference type="SAM" id="MobiDB-lite"/>
    </source>
</evidence>
<feature type="transmembrane region" description="Helical" evidence="2">
    <location>
        <begin position="64"/>
        <end position="90"/>
    </location>
</feature>
<sequence>MGRYGYDRVGREPSGKRQHAVPKSELGISSMGSVSGGCDTLVLETAPEKRAPKREATVRTQSKMGVLTAVLAVLFSQYVICVALAILIVLHHNRSIDWFPALIEVTGKGYPKSIDEIE</sequence>
<name>A0AA36H3X5_CYLNA</name>
<accession>A0AA36H3X5</accession>
<evidence type="ECO:0000256" key="2">
    <source>
        <dbReference type="SAM" id="Phobius"/>
    </source>
</evidence>